<dbReference type="Pfam" id="PF02518">
    <property type="entry name" value="HATPase_c"/>
    <property type="match status" value="1"/>
</dbReference>
<dbReference type="Pfam" id="PF12282">
    <property type="entry name" value="GAF_PdtaS"/>
    <property type="match status" value="1"/>
</dbReference>
<comment type="caution">
    <text evidence="9">The sequence shown here is derived from an EMBL/GenBank/DDBJ whole genome shotgun (WGS) entry which is preliminary data.</text>
</comment>
<keyword evidence="3" id="KW-0597">Phosphoprotein</keyword>
<dbReference type="Pfam" id="PF07568">
    <property type="entry name" value="HisKA_2"/>
    <property type="match status" value="1"/>
</dbReference>
<dbReference type="SUPFAM" id="SSF55874">
    <property type="entry name" value="ATPase domain of HSP90 chaperone/DNA topoisomerase II/histidine kinase"/>
    <property type="match status" value="1"/>
</dbReference>
<organism evidence="9 10">
    <name type="scientific">Saccharothrix violaceirubra</name>
    <dbReference type="NCBI Taxonomy" id="413306"/>
    <lineage>
        <taxon>Bacteria</taxon>
        <taxon>Bacillati</taxon>
        <taxon>Actinomycetota</taxon>
        <taxon>Actinomycetes</taxon>
        <taxon>Pseudonocardiales</taxon>
        <taxon>Pseudonocardiaceae</taxon>
        <taxon>Saccharothrix</taxon>
    </lineage>
</organism>
<dbReference type="CDD" id="cd00130">
    <property type="entry name" value="PAS"/>
    <property type="match status" value="1"/>
</dbReference>
<dbReference type="GO" id="GO:0005524">
    <property type="term" value="F:ATP binding"/>
    <property type="evidence" value="ECO:0007669"/>
    <property type="project" value="UniProtKB-KW"/>
</dbReference>
<dbReference type="AlphaFoldDB" id="A0A7W7WU82"/>
<dbReference type="InterPro" id="IPR011102">
    <property type="entry name" value="Sig_transdc_His_kinase_HWE"/>
</dbReference>
<keyword evidence="4" id="KW-0808">Transferase</keyword>
<dbReference type="InterPro" id="IPR011495">
    <property type="entry name" value="Sig_transdc_His_kin_sub2_dim/P"/>
</dbReference>
<dbReference type="SUPFAM" id="SSF55785">
    <property type="entry name" value="PYP-like sensor domain (PAS domain)"/>
    <property type="match status" value="1"/>
</dbReference>
<evidence type="ECO:0000256" key="5">
    <source>
        <dbReference type="ARBA" id="ARBA00022741"/>
    </source>
</evidence>
<evidence type="ECO:0000313" key="10">
    <source>
        <dbReference type="Proteomes" id="UP000542674"/>
    </source>
</evidence>
<feature type="domain" description="Histidine kinase" evidence="8">
    <location>
        <begin position="299"/>
        <end position="493"/>
    </location>
</feature>
<accession>A0A7W7WU82</accession>
<reference evidence="9 10" key="1">
    <citation type="submission" date="2020-08" db="EMBL/GenBank/DDBJ databases">
        <title>Sequencing the genomes of 1000 actinobacteria strains.</title>
        <authorList>
            <person name="Klenk H.-P."/>
        </authorList>
    </citation>
    <scope>NUCLEOTIDE SEQUENCE [LARGE SCALE GENOMIC DNA]</scope>
    <source>
        <strain evidence="9 10">DSM 45084</strain>
    </source>
</reference>
<keyword evidence="10" id="KW-1185">Reference proteome</keyword>
<dbReference type="Pfam" id="PF08448">
    <property type="entry name" value="PAS_4"/>
    <property type="match status" value="1"/>
</dbReference>
<name>A0A7W7WU82_9PSEU</name>
<evidence type="ECO:0000256" key="1">
    <source>
        <dbReference type="ARBA" id="ARBA00000085"/>
    </source>
</evidence>
<dbReference type="PANTHER" id="PTHR41523:SF8">
    <property type="entry name" value="ETHYLENE RESPONSE SENSOR PROTEIN"/>
    <property type="match status" value="1"/>
</dbReference>
<protein>
    <recommendedName>
        <fullName evidence="2">histidine kinase</fullName>
        <ecNumber evidence="2">2.7.13.3</ecNumber>
    </recommendedName>
</protein>
<dbReference type="PROSITE" id="PS50109">
    <property type="entry name" value="HIS_KIN"/>
    <property type="match status" value="1"/>
</dbReference>
<dbReference type="SMART" id="SM00911">
    <property type="entry name" value="HWE_HK"/>
    <property type="match status" value="1"/>
</dbReference>
<dbReference type="GO" id="GO:0004673">
    <property type="term" value="F:protein histidine kinase activity"/>
    <property type="evidence" value="ECO:0007669"/>
    <property type="project" value="UniProtKB-EC"/>
</dbReference>
<evidence type="ECO:0000259" key="8">
    <source>
        <dbReference type="PROSITE" id="PS50109"/>
    </source>
</evidence>
<evidence type="ECO:0000256" key="2">
    <source>
        <dbReference type="ARBA" id="ARBA00012438"/>
    </source>
</evidence>
<dbReference type="InterPro" id="IPR022066">
    <property type="entry name" value="PdtaS_GAF"/>
</dbReference>
<comment type="catalytic activity">
    <reaction evidence="1">
        <text>ATP + protein L-histidine = ADP + protein N-phospho-L-histidine.</text>
        <dbReference type="EC" id="2.7.13.3"/>
    </reaction>
</comment>
<evidence type="ECO:0000256" key="4">
    <source>
        <dbReference type="ARBA" id="ARBA00022679"/>
    </source>
</evidence>
<proteinExistence type="predicted"/>
<dbReference type="PANTHER" id="PTHR41523">
    <property type="entry name" value="TWO-COMPONENT SYSTEM SENSOR PROTEIN"/>
    <property type="match status" value="1"/>
</dbReference>
<dbReference type="InterPro" id="IPR005467">
    <property type="entry name" value="His_kinase_dom"/>
</dbReference>
<dbReference type="InterPro" id="IPR036890">
    <property type="entry name" value="HATPase_C_sf"/>
</dbReference>
<evidence type="ECO:0000313" key="9">
    <source>
        <dbReference type="EMBL" id="MBB4963213.1"/>
    </source>
</evidence>
<evidence type="ECO:0000256" key="7">
    <source>
        <dbReference type="ARBA" id="ARBA00022840"/>
    </source>
</evidence>
<dbReference type="Gene3D" id="3.30.565.10">
    <property type="entry name" value="Histidine kinase-like ATPase, C-terminal domain"/>
    <property type="match status" value="1"/>
</dbReference>
<evidence type="ECO:0000256" key="6">
    <source>
        <dbReference type="ARBA" id="ARBA00022777"/>
    </source>
</evidence>
<dbReference type="EMBL" id="JACHJS010000001">
    <property type="protein sequence ID" value="MBB4963213.1"/>
    <property type="molecule type" value="Genomic_DNA"/>
</dbReference>
<dbReference type="InterPro" id="IPR035965">
    <property type="entry name" value="PAS-like_dom_sf"/>
</dbReference>
<dbReference type="InterPro" id="IPR000014">
    <property type="entry name" value="PAS"/>
</dbReference>
<gene>
    <name evidence="9" type="ORF">F4559_000572</name>
</gene>
<keyword evidence="6 9" id="KW-0418">Kinase</keyword>
<dbReference type="InterPro" id="IPR013656">
    <property type="entry name" value="PAS_4"/>
</dbReference>
<dbReference type="Gene3D" id="3.30.450.280">
    <property type="entry name" value="GAF domain"/>
    <property type="match status" value="1"/>
</dbReference>
<evidence type="ECO:0000256" key="3">
    <source>
        <dbReference type="ARBA" id="ARBA00022553"/>
    </source>
</evidence>
<dbReference type="Gene3D" id="3.30.450.20">
    <property type="entry name" value="PAS domain"/>
    <property type="match status" value="1"/>
</dbReference>
<sequence>MAHLSTLTDLLAEHTGLSGRGVDHLQLLVAEWQLLGDLSFADFLLWVPLDDTTFLCVAQARPTTAPTAHPEDVVGSMVVVDEHPQLRRAVAERRICREEDPRWHLGVPVRREAIPVTHDGDVIAVLSRNTNLAVPRVPSPLEISYLGSAADLCQMIADGTFPTTEPSPDVHTSPRVGDGLIRLDASGAVVFASPNALSAYHRMGHASDLIGVHLAPLTRSLIGDPFDATEVAQRIRQALDGQPSMRIEAESRRGAAVLFRALPLRPRGSAAGALVLCRDVTEVRRRDRALMSKDATIREIHHRVKNNLQTVAALLRLQSRRTSSEEAREALAESVRRVTSIALVHETLSMSVDERVDLDDVVDKVIPMMSDVAAADSQVSVRREGPFGIVPAELATPLVMVLTELVQNAFEHAYSPGQRGEVVVFAERSAKWLDVVISDDGRGLPPGFSLERTDRLGLQIVRTLVESELRGSLSLRRRPEGGTEAVLRVPLRARR</sequence>
<dbReference type="SMART" id="SM00387">
    <property type="entry name" value="HATPase_c"/>
    <property type="match status" value="1"/>
</dbReference>
<dbReference type="EC" id="2.7.13.3" evidence="2"/>
<dbReference type="InterPro" id="IPR038424">
    <property type="entry name" value="H_kinase_PdtaS_GAF_sf"/>
</dbReference>
<keyword evidence="5" id="KW-0547">Nucleotide-binding</keyword>
<dbReference type="Proteomes" id="UP000542674">
    <property type="component" value="Unassembled WGS sequence"/>
</dbReference>
<keyword evidence="7" id="KW-0067">ATP-binding</keyword>
<dbReference type="InterPro" id="IPR003594">
    <property type="entry name" value="HATPase_dom"/>
</dbReference>